<dbReference type="GO" id="GO:0005634">
    <property type="term" value="C:nucleus"/>
    <property type="evidence" value="ECO:0007669"/>
    <property type="project" value="UniProtKB-SubCell"/>
</dbReference>
<proteinExistence type="predicted"/>
<comment type="caution">
    <text evidence="9">The sequence shown here is derived from an EMBL/GenBank/DDBJ whole genome shotgun (WGS) entry which is preliminary data.</text>
</comment>
<feature type="region of interest" description="Disordered" evidence="7">
    <location>
        <begin position="621"/>
        <end position="661"/>
    </location>
</feature>
<evidence type="ECO:0000259" key="8">
    <source>
        <dbReference type="Pfam" id="PF15276"/>
    </source>
</evidence>
<feature type="compositionally biased region" description="Polar residues" evidence="7">
    <location>
        <begin position="401"/>
        <end position="414"/>
    </location>
</feature>
<gene>
    <name evidence="9" type="ORF">CRENBAI_017857</name>
</gene>
<accession>A0AAV9RXQ8</accession>
<organism evidence="9 10">
    <name type="scientific">Crenichthys baileyi</name>
    <name type="common">White River springfish</name>
    <dbReference type="NCBI Taxonomy" id="28760"/>
    <lineage>
        <taxon>Eukaryota</taxon>
        <taxon>Metazoa</taxon>
        <taxon>Chordata</taxon>
        <taxon>Craniata</taxon>
        <taxon>Vertebrata</taxon>
        <taxon>Euteleostomi</taxon>
        <taxon>Actinopterygii</taxon>
        <taxon>Neopterygii</taxon>
        <taxon>Teleostei</taxon>
        <taxon>Neoteleostei</taxon>
        <taxon>Acanthomorphata</taxon>
        <taxon>Ovalentaria</taxon>
        <taxon>Atherinomorphae</taxon>
        <taxon>Cyprinodontiformes</taxon>
        <taxon>Goodeidae</taxon>
        <taxon>Crenichthys</taxon>
    </lineage>
</organism>
<feature type="compositionally biased region" description="Polar residues" evidence="7">
    <location>
        <begin position="681"/>
        <end position="695"/>
    </location>
</feature>
<evidence type="ECO:0000256" key="2">
    <source>
        <dbReference type="ARBA" id="ARBA00022499"/>
    </source>
</evidence>
<feature type="region of interest" description="Disordered" evidence="7">
    <location>
        <begin position="1"/>
        <end position="25"/>
    </location>
</feature>
<evidence type="ECO:0000256" key="3">
    <source>
        <dbReference type="ARBA" id="ARBA00022553"/>
    </source>
</evidence>
<dbReference type="GO" id="GO:0007088">
    <property type="term" value="P:regulation of mitotic nuclear division"/>
    <property type="evidence" value="ECO:0007669"/>
    <property type="project" value="TreeGrafter"/>
</dbReference>
<evidence type="ECO:0000256" key="7">
    <source>
        <dbReference type="SAM" id="MobiDB-lite"/>
    </source>
</evidence>
<dbReference type="Pfam" id="PF15276">
    <property type="entry name" value="PP1_bind"/>
    <property type="match status" value="1"/>
</dbReference>
<feature type="compositionally biased region" description="Basic and acidic residues" evidence="7">
    <location>
        <begin position="316"/>
        <end position="328"/>
    </location>
</feature>
<feature type="region of interest" description="Disordered" evidence="7">
    <location>
        <begin position="166"/>
        <end position="187"/>
    </location>
</feature>
<comment type="subcellular location">
    <subcellularLocation>
        <location evidence="1">Nucleus</location>
    </subcellularLocation>
</comment>
<dbReference type="PANTHER" id="PTHR21603:SF16">
    <property type="entry name" value="CELL DIVISION CYCLE-ASSOCIATED PROTEIN 2"/>
    <property type="match status" value="1"/>
</dbReference>
<evidence type="ECO:0000313" key="9">
    <source>
        <dbReference type="EMBL" id="KAK5613675.1"/>
    </source>
</evidence>
<evidence type="ECO:0000256" key="4">
    <source>
        <dbReference type="ARBA" id="ARBA00022843"/>
    </source>
</evidence>
<evidence type="ECO:0000313" key="10">
    <source>
        <dbReference type="Proteomes" id="UP001311232"/>
    </source>
</evidence>
<keyword evidence="3" id="KW-0597">Phosphoprotein</keyword>
<feature type="compositionally biased region" description="Polar residues" evidence="7">
    <location>
        <begin position="581"/>
        <end position="594"/>
    </location>
</feature>
<feature type="compositionally biased region" description="Basic and acidic residues" evidence="7">
    <location>
        <begin position="446"/>
        <end position="456"/>
    </location>
</feature>
<keyword evidence="5" id="KW-0539">Nucleus</keyword>
<name>A0AAV9RXQ8_9TELE</name>
<reference evidence="9 10" key="1">
    <citation type="submission" date="2021-06" db="EMBL/GenBank/DDBJ databases">
        <authorList>
            <person name="Palmer J.M."/>
        </authorList>
    </citation>
    <scope>NUCLEOTIDE SEQUENCE [LARGE SCALE GENOMIC DNA]</scope>
    <source>
        <strain evidence="9 10">MEX-2019</strain>
        <tissue evidence="9">Muscle</tissue>
    </source>
</reference>
<feature type="region of interest" description="Disordered" evidence="7">
    <location>
        <begin position="681"/>
        <end position="747"/>
    </location>
</feature>
<dbReference type="GO" id="GO:0051983">
    <property type="term" value="P:regulation of chromosome segregation"/>
    <property type="evidence" value="ECO:0007669"/>
    <property type="project" value="TreeGrafter"/>
</dbReference>
<keyword evidence="6" id="KW-0131">Cell cycle</keyword>
<feature type="compositionally biased region" description="Basic and acidic residues" evidence="7">
    <location>
        <begin position="351"/>
        <end position="360"/>
    </location>
</feature>
<feature type="compositionally biased region" description="Basic and acidic residues" evidence="7">
    <location>
        <begin position="207"/>
        <end position="216"/>
    </location>
</feature>
<keyword evidence="10" id="KW-1185">Reference proteome</keyword>
<dbReference type="InterPro" id="IPR029334">
    <property type="entry name" value="PP1-bd"/>
</dbReference>
<dbReference type="AlphaFoldDB" id="A0AAV9RXQ8"/>
<dbReference type="Proteomes" id="UP001311232">
    <property type="component" value="Unassembled WGS sequence"/>
</dbReference>
<protein>
    <recommendedName>
        <fullName evidence="8">PP1-binding domain-containing protein</fullName>
    </recommendedName>
</protein>
<dbReference type="PANTHER" id="PTHR21603">
    <property type="entry name" value="ANTIGEN KI-67-LIKE PROTEIN"/>
    <property type="match status" value="1"/>
</dbReference>
<evidence type="ECO:0000256" key="1">
    <source>
        <dbReference type="ARBA" id="ARBA00004123"/>
    </source>
</evidence>
<feature type="region of interest" description="Disordered" evidence="7">
    <location>
        <begin position="202"/>
        <end position="233"/>
    </location>
</feature>
<evidence type="ECO:0000256" key="6">
    <source>
        <dbReference type="ARBA" id="ARBA00023306"/>
    </source>
</evidence>
<feature type="region of interest" description="Disordered" evidence="7">
    <location>
        <begin position="768"/>
        <end position="846"/>
    </location>
</feature>
<feature type="compositionally biased region" description="Basic and acidic residues" evidence="7">
    <location>
        <begin position="416"/>
        <end position="436"/>
    </location>
</feature>
<dbReference type="EMBL" id="JAHHUM010001195">
    <property type="protein sequence ID" value="KAK5613675.1"/>
    <property type="molecule type" value="Genomic_DNA"/>
</dbReference>
<keyword evidence="4" id="KW-0832">Ubl conjugation</keyword>
<keyword evidence="2" id="KW-1017">Isopeptide bond</keyword>
<feature type="domain" description="PP1-binding" evidence="8">
    <location>
        <begin position="265"/>
        <end position="313"/>
    </location>
</feature>
<dbReference type="GO" id="GO:0005694">
    <property type="term" value="C:chromosome"/>
    <property type="evidence" value="ECO:0007669"/>
    <property type="project" value="TreeGrafter"/>
</dbReference>
<feature type="compositionally biased region" description="Basic residues" evidence="7">
    <location>
        <begin position="595"/>
        <end position="604"/>
    </location>
</feature>
<feature type="region of interest" description="Disordered" evidence="7">
    <location>
        <begin position="401"/>
        <end position="484"/>
    </location>
</feature>
<feature type="region of interest" description="Disordered" evidence="7">
    <location>
        <begin position="581"/>
        <end position="605"/>
    </location>
</feature>
<sequence>MATDQAINMAPMGDQESLSRSEEDVPAVLNETSAPLNFSELTPHQFGISVESFIPSSSNCKDKSRLAQIKARRRSSVGVRGSPETNSLIRFRAQQRMKTRPASHTPELVRSSPFSPRVAFTLRQKMASFQSLMDVVESDCDPVPVQDSDTGGWILTRDYLSDEISFSEGKENNPPATPTPSKKRCLGPLEGCSVEIREGNISVPHSSLKEQEDALCKHQSPSRPPSDDPSAVSPAQQLHLFHIPSLPSLLEMKPTDVDKTPVVRKKKQVRFGGPLSPEFFDKNLPPSTPLQKGGTPAQTATPGGGSQLRSVLKTPQRSEPDAQHHRPEPLSPTGFGASPTFTIPAKHRVSHERGDSEDGKTVFPSLEQIDPAVSRDAECSFDAQPLNLNMAFLEESLSQNLRAETEPNKTSQTEVMDGREFVAEEKQPQGDAESRTQSKRRRIMKKKEELENEHRARPGQRKRKQPEDSEPVKRSMRTAAKSACRKMKVASTAARCWNKGVDRSLYGSRMYASKNPALSPITERLSFTSQSLAVQQTPESSTATHHGSVINLEMTNTAVRSEHCAEAKAVENLSHNSVRLPTCSPGQCSRQPRSTVRRGQKKSKVSVADCEELHEELPEKHFEVESSLSLEVSQGTPSMHTKTEQCETDPEEPSVQISADIPCNDSSKLEYDASLCAPTSSCTTLGEESNSTEPPQKQVKRGRRSSALLEPLHAEEHQPSGEVTRNGAEEQADTQSSCDHQEDVGEPNVDLAPWQADFNFEDVFKHTATRGQRSVRRSLRNQANSEHHSISAGLAWVPHTSPDSVKETRKRTRQRRLSAALPVQPPLPEETQDSLTNDLRAKEESL</sequence>
<evidence type="ECO:0000256" key="5">
    <source>
        <dbReference type="ARBA" id="ARBA00023242"/>
    </source>
</evidence>
<feature type="region of interest" description="Disordered" evidence="7">
    <location>
        <begin position="260"/>
        <end position="366"/>
    </location>
</feature>